<comment type="similarity">
    <text evidence="8 9">Belongs to the TRAP transporter small permease family.</text>
</comment>
<dbReference type="InterPro" id="IPR007387">
    <property type="entry name" value="TRAP_DctQ"/>
</dbReference>
<comment type="caution">
    <text evidence="9">Lacks conserved residue(s) required for the propagation of feature annotation.</text>
</comment>
<evidence type="ECO:0000313" key="11">
    <source>
        <dbReference type="EMBL" id="QEL65611.1"/>
    </source>
</evidence>
<evidence type="ECO:0000259" key="10">
    <source>
        <dbReference type="Pfam" id="PF04290"/>
    </source>
</evidence>
<feature type="transmembrane region" description="Helical" evidence="9">
    <location>
        <begin position="23"/>
        <end position="46"/>
    </location>
</feature>
<evidence type="ECO:0000256" key="7">
    <source>
        <dbReference type="ARBA" id="ARBA00023136"/>
    </source>
</evidence>
<evidence type="ECO:0000256" key="2">
    <source>
        <dbReference type="ARBA" id="ARBA00022448"/>
    </source>
</evidence>
<evidence type="ECO:0000256" key="3">
    <source>
        <dbReference type="ARBA" id="ARBA00022475"/>
    </source>
</evidence>
<comment type="function">
    <text evidence="9">Part of the tripartite ATP-independent periplasmic (TRAP) transport system.</text>
</comment>
<evidence type="ECO:0000256" key="6">
    <source>
        <dbReference type="ARBA" id="ARBA00022989"/>
    </source>
</evidence>
<dbReference type="InterPro" id="IPR055348">
    <property type="entry name" value="DctQ"/>
</dbReference>
<dbReference type="KEGG" id="otr:OTERR_21350"/>
<keyword evidence="3" id="KW-1003">Cell membrane</keyword>
<reference evidence="11 12" key="1">
    <citation type="submission" date="2017-07" db="EMBL/GenBank/DDBJ databases">
        <title>Complete genome sequence of Oryzomicrobium terrae TPP412.</title>
        <authorList>
            <person name="Chiu L.-W."/>
            <person name="Lo K.-J."/>
            <person name="Tsai Y.-M."/>
            <person name="Lin S.-S."/>
            <person name="Kuo C.-H."/>
            <person name="Liu C.-T."/>
        </authorList>
    </citation>
    <scope>NUCLEOTIDE SEQUENCE [LARGE SCALE GENOMIC DNA]</scope>
    <source>
        <strain evidence="11 12">TPP412</strain>
    </source>
</reference>
<evidence type="ECO:0000256" key="5">
    <source>
        <dbReference type="ARBA" id="ARBA00022692"/>
    </source>
</evidence>
<dbReference type="GO" id="GO:0015740">
    <property type="term" value="P:C4-dicarboxylate transport"/>
    <property type="evidence" value="ECO:0007669"/>
    <property type="project" value="TreeGrafter"/>
</dbReference>
<evidence type="ECO:0000256" key="1">
    <source>
        <dbReference type="ARBA" id="ARBA00004429"/>
    </source>
</evidence>
<feature type="transmembrane region" description="Helical" evidence="9">
    <location>
        <begin position="100"/>
        <end position="120"/>
    </location>
</feature>
<evidence type="ECO:0000256" key="4">
    <source>
        <dbReference type="ARBA" id="ARBA00022519"/>
    </source>
</evidence>
<protein>
    <recommendedName>
        <fullName evidence="9">TRAP transporter small permease protein</fullName>
    </recommendedName>
</protein>
<sequence>MAPPAGGVLGLALRAMAGLNRAILGLSMLALLAAALVLTGSVFLRYYLHVPTDWQDEAAVFLLVGATFLCGAYVQEQRSHVGIESLASLLPPWADRLRRLFCDAASCLFCTFFAWKSWTLFHEAFVEGQTTSSAWAPPLWIPYGLMATGMTLLALQLLLQTALHFSSAKEAA</sequence>
<dbReference type="PANTHER" id="PTHR35011">
    <property type="entry name" value="2,3-DIKETO-L-GULONATE TRAP TRANSPORTER SMALL PERMEASE PROTEIN YIAM"/>
    <property type="match status" value="1"/>
</dbReference>
<keyword evidence="2 9" id="KW-0813">Transport</keyword>
<dbReference type="PANTHER" id="PTHR35011:SF10">
    <property type="entry name" value="TRAP TRANSPORTER SMALL PERMEASE PROTEIN"/>
    <property type="match status" value="1"/>
</dbReference>
<proteinExistence type="inferred from homology"/>
<comment type="subunit">
    <text evidence="9">The complex comprises the extracytoplasmic solute receptor protein and the two transmembrane proteins.</text>
</comment>
<dbReference type="GO" id="GO:0022857">
    <property type="term" value="F:transmembrane transporter activity"/>
    <property type="evidence" value="ECO:0007669"/>
    <property type="project" value="UniProtKB-UniRule"/>
</dbReference>
<dbReference type="Pfam" id="PF04290">
    <property type="entry name" value="DctQ"/>
    <property type="match status" value="1"/>
</dbReference>
<keyword evidence="12" id="KW-1185">Reference proteome</keyword>
<feature type="domain" description="Tripartite ATP-independent periplasmic transporters DctQ component" evidence="10">
    <location>
        <begin position="35"/>
        <end position="162"/>
    </location>
</feature>
<evidence type="ECO:0000313" key="12">
    <source>
        <dbReference type="Proteomes" id="UP000323671"/>
    </source>
</evidence>
<feature type="transmembrane region" description="Helical" evidence="9">
    <location>
        <begin position="140"/>
        <end position="159"/>
    </location>
</feature>
<dbReference type="Proteomes" id="UP000323671">
    <property type="component" value="Chromosome"/>
</dbReference>
<dbReference type="GO" id="GO:0005886">
    <property type="term" value="C:plasma membrane"/>
    <property type="evidence" value="ECO:0007669"/>
    <property type="project" value="UniProtKB-SubCell"/>
</dbReference>
<keyword evidence="7 9" id="KW-0472">Membrane</keyword>
<dbReference type="AlphaFoldDB" id="A0A5C1E9F4"/>
<organism evidence="11 12">
    <name type="scientific">Oryzomicrobium terrae</name>
    <dbReference type="NCBI Taxonomy" id="1735038"/>
    <lineage>
        <taxon>Bacteria</taxon>
        <taxon>Pseudomonadati</taxon>
        <taxon>Pseudomonadota</taxon>
        <taxon>Betaproteobacteria</taxon>
        <taxon>Rhodocyclales</taxon>
        <taxon>Rhodocyclaceae</taxon>
        <taxon>Oryzomicrobium</taxon>
    </lineage>
</organism>
<keyword evidence="6 9" id="KW-1133">Transmembrane helix</keyword>
<evidence type="ECO:0000256" key="9">
    <source>
        <dbReference type="RuleBase" id="RU369079"/>
    </source>
</evidence>
<name>A0A5C1E9F4_9RHOO</name>
<keyword evidence="5 9" id="KW-0812">Transmembrane</keyword>
<keyword evidence="4 9" id="KW-0997">Cell inner membrane</keyword>
<gene>
    <name evidence="11" type="primary">dctQ</name>
    <name evidence="11" type="ORF">OTERR_21350</name>
</gene>
<evidence type="ECO:0000256" key="8">
    <source>
        <dbReference type="ARBA" id="ARBA00038436"/>
    </source>
</evidence>
<dbReference type="EMBL" id="CP022579">
    <property type="protein sequence ID" value="QEL65611.1"/>
    <property type="molecule type" value="Genomic_DNA"/>
</dbReference>
<comment type="subcellular location">
    <subcellularLocation>
        <location evidence="1 9">Cell inner membrane</location>
        <topology evidence="1 9">Multi-pass membrane protein</topology>
    </subcellularLocation>
</comment>
<accession>A0A5C1E9F4</accession>